<reference evidence="1 2" key="1">
    <citation type="submission" date="2018-10" db="EMBL/GenBank/DDBJ databases">
        <title>Genomic Encyclopedia of Archaeal and Bacterial Type Strains, Phase II (KMG-II): from individual species to whole genera.</title>
        <authorList>
            <person name="Goeker M."/>
        </authorList>
    </citation>
    <scope>NUCLEOTIDE SEQUENCE [LARGE SCALE GENOMIC DNA]</scope>
    <source>
        <strain evidence="1 2">DSM 18602</strain>
    </source>
</reference>
<comment type="caution">
    <text evidence="1">The sequence shown here is derived from an EMBL/GenBank/DDBJ whole genome shotgun (WGS) entry which is preliminary data.</text>
</comment>
<name>A0A495IWA8_9SPHI</name>
<evidence type="ECO:0000313" key="1">
    <source>
        <dbReference type="EMBL" id="RKR80159.1"/>
    </source>
</evidence>
<keyword evidence="2" id="KW-1185">Reference proteome</keyword>
<sequence length="59" mass="6814">METVWNNLIIAIGHNIITIEKKCYFSCNSITKNCFELSTKHITGIKSYATFWRGMQVSK</sequence>
<protein>
    <submittedName>
        <fullName evidence="1">Uncharacterized protein</fullName>
    </submittedName>
</protein>
<accession>A0A495IWA8</accession>
<proteinExistence type="predicted"/>
<dbReference type="Proteomes" id="UP000268007">
    <property type="component" value="Unassembled WGS sequence"/>
</dbReference>
<gene>
    <name evidence="1" type="ORF">BDD43_0255</name>
</gene>
<dbReference type="AlphaFoldDB" id="A0A495IWA8"/>
<dbReference type="EMBL" id="RBKU01000001">
    <property type="protein sequence ID" value="RKR80159.1"/>
    <property type="molecule type" value="Genomic_DNA"/>
</dbReference>
<organism evidence="1 2">
    <name type="scientific">Mucilaginibacter gracilis</name>
    <dbReference type="NCBI Taxonomy" id="423350"/>
    <lineage>
        <taxon>Bacteria</taxon>
        <taxon>Pseudomonadati</taxon>
        <taxon>Bacteroidota</taxon>
        <taxon>Sphingobacteriia</taxon>
        <taxon>Sphingobacteriales</taxon>
        <taxon>Sphingobacteriaceae</taxon>
        <taxon>Mucilaginibacter</taxon>
    </lineage>
</organism>
<evidence type="ECO:0000313" key="2">
    <source>
        <dbReference type="Proteomes" id="UP000268007"/>
    </source>
</evidence>